<evidence type="ECO:0000256" key="2">
    <source>
        <dbReference type="SAM" id="Phobius"/>
    </source>
</evidence>
<evidence type="ECO:0000313" key="3">
    <source>
        <dbReference type="EMBL" id="ARS90763.1"/>
    </source>
</evidence>
<dbReference type="OrthoDB" id="387322at2157"/>
<protein>
    <submittedName>
        <fullName evidence="3">Uncharacterized protein</fullName>
    </submittedName>
</protein>
<feature type="transmembrane region" description="Helical" evidence="2">
    <location>
        <begin position="38"/>
        <end position="62"/>
    </location>
</feature>
<accession>A0A2Z2HVG4</accession>
<feature type="transmembrane region" description="Helical" evidence="2">
    <location>
        <begin position="116"/>
        <end position="133"/>
    </location>
</feature>
<feature type="transmembrane region" description="Helical" evidence="2">
    <location>
        <begin position="277"/>
        <end position="302"/>
    </location>
</feature>
<evidence type="ECO:0000313" key="4">
    <source>
        <dbReference type="Proteomes" id="UP000250088"/>
    </source>
</evidence>
<feature type="transmembrane region" description="Helical" evidence="2">
    <location>
        <begin position="244"/>
        <end position="265"/>
    </location>
</feature>
<keyword evidence="2" id="KW-1133">Transmembrane helix</keyword>
<reference evidence="4" key="1">
    <citation type="submission" date="2017-02" db="EMBL/GenBank/DDBJ databases">
        <title>Natronthermophilus aegyptiacus gen. nov.,sp. nov., an aerobic, extremely halophilic alkalithermophilic archaeon isolated from the athalassohaline Wadi An Natrun, Egypt.</title>
        <authorList>
            <person name="Zhao B."/>
        </authorList>
    </citation>
    <scope>NUCLEOTIDE SEQUENCE [LARGE SCALE GENOMIC DNA]</scope>
    <source>
        <strain evidence="4">JW/NM-HA 15</strain>
    </source>
</reference>
<dbReference type="Proteomes" id="UP000250088">
    <property type="component" value="Chromosome"/>
</dbReference>
<keyword evidence="2" id="KW-0472">Membrane</keyword>
<dbReference type="EMBL" id="CP019893">
    <property type="protein sequence ID" value="ARS90763.1"/>
    <property type="molecule type" value="Genomic_DNA"/>
</dbReference>
<feature type="transmembrane region" description="Helical" evidence="2">
    <location>
        <begin position="347"/>
        <end position="369"/>
    </location>
</feature>
<dbReference type="RefSeq" id="WP_086889131.1">
    <property type="nucleotide sequence ID" value="NZ_CP019893.1"/>
</dbReference>
<name>A0A2Z2HVG4_9EURY</name>
<sequence length="374" mass="37782">MENSTETTAESTPRTGRARGTLRRVYDALRTDESKAHVTMITFTFVAIGAVLSLPFGVMLFLWDIQVGVGGAAIVSYLGVQTLFASGILAAGLGLYVGSRSSDHVTALSASGVGSYLGYVGIVLTMVVAIRLVGSDVVVSSLGFEIEGFLAELLVAGVGIGIVGAGAGSLGYSSGASRPEPRDARRDERPDVGDVLGRLPGTITDPETKRPVLTAVYAIGLVGLGYGVLTILLNFAAGAIVGPLLAYVASHAIVFSAPLFAAYLGGKAGASYSLDRALAVGVLGGGGGFVAMVLVMILGGAYGPGADVATLASAGAGFVDGEYADAMVEMLEVSVSMSPQGYELSRILVIGTLASAIAGGVAAALTNGIRRVIN</sequence>
<dbReference type="KEGG" id="naj:B1756_14205"/>
<gene>
    <name evidence="3" type="ORF">B1756_14205</name>
</gene>
<feature type="region of interest" description="Disordered" evidence="1">
    <location>
        <begin position="172"/>
        <end position="203"/>
    </location>
</feature>
<organism evidence="3 4">
    <name type="scientific">Natrarchaeobaculum aegyptiacum</name>
    <dbReference type="NCBI Taxonomy" id="745377"/>
    <lineage>
        <taxon>Archaea</taxon>
        <taxon>Methanobacteriati</taxon>
        <taxon>Methanobacteriota</taxon>
        <taxon>Stenosarchaea group</taxon>
        <taxon>Halobacteria</taxon>
        <taxon>Halobacteriales</taxon>
        <taxon>Natrialbaceae</taxon>
        <taxon>Natrarchaeobaculum</taxon>
    </lineage>
</organism>
<feature type="transmembrane region" description="Helical" evidence="2">
    <location>
        <begin position="153"/>
        <end position="172"/>
    </location>
</feature>
<proteinExistence type="predicted"/>
<dbReference type="AlphaFoldDB" id="A0A2Z2HVG4"/>
<feature type="compositionally biased region" description="Basic and acidic residues" evidence="1">
    <location>
        <begin position="179"/>
        <end position="192"/>
    </location>
</feature>
<keyword evidence="4" id="KW-1185">Reference proteome</keyword>
<keyword evidence="2" id="KW-0812">Transmembrane</keyword>
<evidence type="ECO:0000256" key="1">
    <source>
        <dbReference type="SAM" id="MobiDB-lite"/>
    </source>
</evidence>
<dbReference type="GeneID" id="32895249"/>
<feature type="transmembrane region" description="Helical" evidence="2">
    <location>
        <begin position="215"/>
        <end position="238"/>
    </location>
</feature>
<feature type="transmembrane region" description="Helical" evidence="2">
    <location>
        <begin position="74"/>
        <end position="96"/>
    </location>
</feature>